<keyword evidence="6" id="KW-1185">Reference proteome</keyword>
<evidence type="ECO:0000256" key="1">
    <source>
        <dbReference type="ARBA" id="ARBA00004328"/>
    </source>
</evidence>
<comment type="subcellular location">
    <subcellularLocation>
        <location evidence="1">Virion</location>
    </subcellularLocation>
</comment>
<feature type="compositionally biased region" description="Low complexity" evidence="3">
    <location>
        <begin position="235"/>
        <end position="252"/>
    </location>
</feature>
<feature type="compositionally biased region" description="Low complexity" evidence="3">
    <location>
        <begin position="77"/>
        <end position="119"/>
    </location>
</feature>
<keyword evidence="2" id="KW-0946">Virion</keyword>
<reference evidence="5" key="1">
    <citation type="submission" date="2022-04" db="EMBL/GenBank/DDBJ databases">
        <authorList>
            <person name="Vitt A.R."/>
            <person name="Ahern S.J."/>
            <person name="Gambino M."/>
            <person name="Holst Sorensen M.C."/>
            <person name="Brondsted L."/>
        </authorList>
    </citation>
    <scope>NUCLEOTIDE SEQUENCE</scope>
</reference>
<feature type="region of interest" description="Disordered" evidence="3">
    <location>
        <begin position="69"/>
        <end position="193"/>
    </location>
</feature>
<sequence length="922" mass="98090">MAVTTKIIVQQILNIDDTKATASKFPRYTVTLGNSISSITASELVSSIEAAAKSAAAAKDSEIAAKTSELNAKNSEQEAAISAGASEASATQSATSATQSAASATKSEESAAAAKISETNAKTSEDKAKASETNAKTSETNAKTSETNAKTSETNAKASETNAAASAIAAKTSEDKAKASETNAAASASDSKGYRDGAEIFSAQAAASASAAKTSETNAKASETNAKTSETNAKTSETNAAHSAASASQSVTTIQGLKSDVEQLKIDTQGIKDTAVAETVALKSDVEQLKIDTQGIKDAAVSETTTLKDAAAASAAQASNSAIEAGQQASNAAGSAQSASTDAGRAEVAAGKAEGIISKSLLKENNLSDLLDINASRQTLLIDSLVQDGVHTFLYSHNRLYRFVIRDDGLIVLQRNATGDGISWETLPLSTAAGGTGADTPEGARYNLGVDRLFQNSGETVLYSPNKNKYLTIPADGDHWGVYDATTDQWLPLGIQFGGTGAKDANGIRNNIGLGEKHAPKFLSLNVENETENAVTANAGIYHSKLKNTQGEDIGSSQSYFETQVGVGKHTIGVFHNGLAQYYQFNENGTFSGAKSISLAPGAGIYADGNERNASQLFSIMNPPINTWTGVSRYNWYDDYAIAGLIRRGDTHVESFGIELYQAGIQSYMHKFYPDGRTHSAQYTGKTQQMGWDDPNYWGNALVWGEIIPNNDGGWAPGLSWGTQSTGGYPIRATWGLIPQGNNAWPFCSLRLRGDGNFFCNFQFQPASNDITTWSSNGNFIFQKAANSDRDLKHDIIYTDGKESYDRVMQWLPTMFKYNGSNIQRFGLIAQDLLKIDPEYVKLIPGGDIFADVIGVNDDGEEYVDRQIVVDKADDTLALDNNVIMADLACAFRYQADKVNKLEQELTELKKLVSELIKPDNS</sequence>
<dbReference type="PANTHER" id="PTHR43049:SF1">
    <property type="entry name" value="EARLY ENDOSOME ANTIGEN"/>
    <property type="match status" value="1"/>
</dbReference>
<feature type="domain" description="Peptidase S74" evidence="4">
    <location>
        <begin position="788"/>
        <end position="906"/>
    </location>
</feature>
<dbReference type="Proteomes" id="UP001056984">
    <property type="component" value="Segment"/>
</dbReference>
<feature type="region of interest" description="Disordered" evidence="3">
    <location>
        <begin position="210"/>
        <end position="252"/>
    </location>
</feature>
<accession>A0A9E7IC60</accession>
<organism evidence="5 6">
    <name type="scientific">Escherichia phage EC148</name>
    <dbReference type="NCBI Taxonomy" id="2936943"/>
    <lineage>
        <taxon>Viruses</taxon>
        <taxon>Duplodnaviria</taxon>
        <taxon>Heunggongvirae</taxon>
        <taxon>Uroviricota</taxon>
        <taxon>Caudoviricetes</taxon>
        <taxon>Demerecviridae</taxon>
        <taxon>Markadamsvirinae</taxon>
        <taxon>Tequintavirus</taxon>
        <taxon>Tequintavirus EC148</taxon>
    </lineage>
</organism>
<evidence type="ECO:0000313" key="5">
    <source>
        <dbReference type="EMBL" id="URF91869.1"/>
    </source>
</evidence>
<feature type="compositionally biased region" description="Low complexity" evidence="3">
    <location>
        <begin position="210"/>
        <end position="222"/>
    </location>
</feature>
<keyword evidence="2" id="KW-1227">Viral tail protein</keyword>
<protein>
    <submittedName>
        <fullName evidence="5">Tail fiber protein</fullName>
    </submittedName>
</protein>
<dbReference type="GO" id="GO:0098015">
    <property type="term" value="C:virus tail"/>
    <property type="evidence" value="ECO:0007669"/>
    <property type="project" value="UniProtKB-KW"/>
</dbReference>
<dbReference type="InterPro" id="IPR030392">
    <property type="entry name" value="S74_ICA"/>
</dbReference>
<dbReference type="PANTHER" id="PTHR43049">
    <property type="entry name" value="EARLY ENDOSOME ANTIGEN"/>
    <property type="match status" value="1"/>
</dbReference>
<name>A0A9E7IC60_9CAUD</name>
<evidence type="ECO:0000256" key="2">
    <source>
        <dbReference type="ARBA" id="ARBA00022732"/>
    </source>
</evidence>
<dbReference type="EMBL" id="ON185585">
    <property type="protein sequence ID" value="URF91869.1"/>
    <property type="molecule type" value="Genomic_DNA"/>
</dbReference>
<dbReference type="Pfam" id="PF13884">
    <property type="entry name" value="Peptidase_S74"/>
    <property type="match status" value="1"/>
</dbReference>
<feature type="compositionally biased region" description="Polar residues" evidence="3">
    <location>
        <begin position="131"/>
        <end position="152"/>
    </location>
</feature>
<feature type="compositionally biased region" description="Low complexity" evidence="3">
    <location>
        <begin position="153"/>
        <end position="171"/>
    </location>
</feature>
<proteinExistence type="predicted"/>
<evidence type="ECO:0000256" key="3">
    <source>
        <dbReference type="SAM" id="MobiDB-lite"/>
    </source>
</evidence>
<feature type="compositionally biased region" description="Low complexity" evidence="3">
    <location>
        <begin position="180"/>
        <end position="191"/>
    </location>
</feature>
<evidence type="ECO:0000313" key="6">
    <source>
        <dbReference type="Proteomes" id="UP001056984"/>
    </source>
</evidence>
<evidence type="ECO:0000259" key="4">
    <source>
        <dbReference type="PROSITE" id="PS51688"/>
    </source>
</evidence>
<dbReference type="PROSITE" id="PS51688">
    <property type="entry name" value="ICA"/>
    <property type="match status" value="1"/>
</dbReference>
<feature type="compositionally biased region" description="Polar residues" evidence="3">
    <location>
        <begin position="223"/>
        <end position="234"/>
    </location>
</feature>